<feature type="transmembrane region" description="Helical" evidence="1">
    <location>
        <begin position="63"/>
        <end position="80"/>
    </location>
</feature>
<proteinExistence type="predicted"/>
<evidence type="ECO:0000313" key="4">
    <source>
        <dbReference type="Proteomes" id="UP000253769"/>
    </source>
</evidence>
<feature type="transmembrane region" description="Helical" evidence="1">
    <location>
        <begin position="29"/>
        <end position="51"/>
    </location>
</feature>
<feature type="domain" description="Flavinylation-associated cytochrome" evidence="2">
    <location>
        <begin position="30"/>
        <end position="80"/>
    </location>
</feature>
<keyword evidence="1" id="KW-1133">Transmembrane helix</keyword>
<dbReference type="Pfam" id="PF14358">
    <property type="entry name" value="DUF4405"/>
    <property type="match status" value="1"/>
</dbReference>
<evidence type="ECO:0000259" key="2">
    <source>
        <dbReference type="Pfam" id="PF14358"/>
    </source>
</evidence>
<name>A0A369WRY0_9GAMM</name>
<protein>
    <submittedName>
        <fullName evidence="3">DUF4405 domain-containing protein</fullName>
    </submittedName>
</protein>
<accession>A0A369WRY0</accession>
<dbReference type="AlphaFoldDB" id="A0A369WRY0"/>
<sequence length="187" mass="20765">MRTKLEASKGLFVASLTRRREMKLQTREWSTPLIIGSSLIVSVTGIMLFFHLAEGLIMAAHEWIGIAFVAIVGLHVLNHWRPFKGYFYRKRALNLILGTFVIAAAFVFSADSGPHPLERVARQIEQSSVSAVATLQQRPVGELRVALESEGLILNGNEQTLAQLAQDNGVHLFRLIELLFEQQASGS</sequence>
<evidence type="ECO:0000256" key="1">
    <source>
        <dbReference type="SAM" id="Phobius"/>
    </source>
</evidence>
<reference evidence="3 4" key="1">
    <citation type="submission" date="2018-07" db="EMBL/GenBank/DDBJ databases">
        <title>Motiliproteus coralliicola sp. nov., a bacterium isolated from Coral.</title>
        <authorList>
            <person name="Wang G."/>
        </authorList>
    </citation>
    <scope>NUCLEOTIDE SEQUENCE [LARGE SCALE GENOMIC DNA]</scope>
    <source>
        <strain evidence="3 4">C34</strain>
    </source>
</reference>
<keyword evidence="1" id="KW-0472">Membrane</keyword>
<dbReference type="EMBL" id="QQOH01000001">
    <property type="protein sequence ID" value="RDE24432.1"/>
    <property type="molecule type" value="Genomic_DNA"/>
</dbReference>
<evidence type="ECO:0000313" key="3">
    <source>
        <dbReference type="EMBL" id="RDE24432.1"/>
    </source>
</evidence>
<dbReference type="Proteomes" id="UP000253769">
    <property type="component" value="Unassembled WGS sequence"/>
</dbReference>
<gene>
    <name evidence="3" type="ORF">DV711_02265</name>
</gene>
<organism evidence="3 4">
    <name type="scientific">Motiliproteus coralliicola</name>
    <dbReference type="NCBI Taxonomy" id="2283196"/>
    <lineage>
        <taxon>Bacteria</taxon>
        <taxon>Pseudomonadati</taxon>
        <taxon>Pseudomonadota</taxon>
        <taxon>Gammaproteobacteria</taxon>
        <taxon>Oceanospirillales</taxon>
        <taxon>Oceanospirillaceae</taxon>
        <taxon>Motiliproteus</taxon>
    </lineage>
</organism>
<keyword evidence="4" id="KW-1185">Reference proteome</keyword>
<feature type="transmembrane region" description="Helical" evidence="1">
    <location>
        <begin position="92"/>
        <end position="110"/>
    </location>
</feature>
<comment type="caution">
    <text evidence="3">The sequence shown here is derived from an EMBL/GenBank/DDBJ whole genome shotgun (WGS) entry which is preliminary data.</text>
</comment>
<keyword evidence="1" id="KW-0812">Transmembrane</keyword>
<dbReference type="InterPro" id="IPR025517">
    <property type="entry name" value="DUF4405"/>
</dbReference>